<proteinExistence type="predicted"/>
<protein>
    <submittedName>
        <fullName evidence="1">Uncharacterized protein</fullName>
    </submittedName>
</protein>
<sequence>MVSGTLNLALELRACELKFGKIGHQFVDSCVFTMQFFGRRNPKGFHVPDENGEEPKESKCCVHPALWEVIPTYGMDSNNPAGLRIRYDSGKTDWVEIPTEPSEGDVLLKGYGNYAHNITRALEGPGAKWELWELNIPALQWRKRWDFTDDLMDYGDIDVTVNAAGDIRVAAVEDRPNGSIKLWDGMSSSRLFKCSEAHGNVRSLCFVSWEVLLVSTRKGFSDDVGELMLYYVGLDGPCKMLARTWWVSSSEPPFFWISRCGHYIHFDAKLLHPPVQDLKLVF</sequence>
<organism evidence="1 2">
    <name type="scientific">Perkinsus olseni</name>
    <name type="common">Perkinsus atlanticus</name>
    <dbReference type="NCBI Taxonomy" id="32597"/>
    <lineage>
        <taxon>Eukaryota</taxon>
        <taxon>Sar</taxon>
        <taxon>Alveolata</taxon>
        <taxon>Perkinsozoa</taxon>
        <taxon>Perkinsea</taxon>
        <taxon>Perkinsida</taxon>
        <taxon>Perkinsidae</taxon>
        <taxon>Perkinsus</taxon>
    </lineage>
</organism>
<dbReference type="EMBL" id="JABANO010022929">
    <property type="protein sequence ID" value="KAF4724349.1"/>
    <property type="molecule type" value="Genomic_DNA"/>
</dbReference>
<accession>A0A7J6RUD2</accession>
<name>A0A7J6RUD2_PEROL</name>
<reference evidence="1 2" key="1">
    <citation type="submission" date="2020-04" db="EMBL/GenBank/DDBJ databases">
        <title>Perkinsus olseni comparative genomics.</title>
        <authorList>
            <person name="Bogema D.R."/>
        </authorList>
    </citation>
    <scope>NUCLEOTIDE SEQUENCE [LARGE SCALE GENOMIC DNA]</scope>
    <source>
        <strain evidence="1 2">ATCC PRA-207</strain>
    </source>
</reference>
<evidence type="ECO:0000313" key="1">
    <source>
        <dbReference type="EMBL" id="KAF4724349.1"/>
    </source>
</evidence>
<keyword evidence="2" id="KW-1185">Reference proteome</keyword>
<dbReference type="AlphaFoldDB" id="A0A7J6RUD2"/>
<dbReference type="Proteomes" id="UP000553632">
    <property type="component" value="Unassembled WGS sequence"/>
</dbReference>
<evidence type="ECO:0000313" key="2">
    <source>
        <dbReference type="Proteomes" id="UP000553632"/>
    </source>
</evidence>
<gene>
    <name evidence="1" type="ORF">FOZ63_016343</name>
</gene>
<comment type="caution">
    <text evidence="1">The sequence shown here is derived from an EMBL/GenBank/DDBJ whole genome shotgun (WGS) entry which is preliminary data.</text>
</comment>